<evidence type="ECO:0000259" key="2">
    <source>
        <dbReference type="Pfam" id="PF14856"/>
    </source>
</evidence>
<dbReference type="OrthoDB" id="73875at2759"/>
<keyword evidence="4" id="KW-1185">Reference proteome</keyword>
<evidence type="ECO:0000313" key="4">
    <source>
        <dbReference type="Proteomes" id="UP001140560"/>
    </source>
</evidence>
<sequence>MQFSTSLLVASLLALAYTAPTSSNPQGVAVERLTARNSVNDCGDSTFENQSSGGSPKVSDCQQITRNIAGGGTWRTLVTYGTCALGVQSFDSASGTWYNVGNQDIIDVINTSIQKFTFNGLVGAKGNMHCQGDRNGLSVDWAIYHT</sequence>
<feature type="domain" description="Ecp2 effector protein-like" evidence="2">
    <location>
        <begin position="41"/>
        <end position="130"/>
    </location>
</feature>
<comment type="caution">
    <text evidence="3">The sequence shown here is derived from an EMBL/GenBank/DDBJ whole genome shotgun (WGS) entry which is preliminary data.</text>
</comment>
<keyword evidence="1" id="KW-0732">Signal</keyword>
<dbReference type="InterPro" id="IPR029226">
    <property type="entry name" value="Ecp2-like"/>
</dbReference>
<dbReference type="AlphaFoldDB" id="A0A9W8XZW5"/>
<protein>
    <recommendedName>
        <fullName evidence="2">Ecp2 effector protein-like domain-containing protein</fullName>
    </recommendedName>
</protein>
<evidence type="ECO:0000313" key="3">
    <source>
        <dbReference type="EMBL" id="KAJ4361764.1"/>
    </source>
</evidence>
<reference evidence="3" key="1">
    <citation type="submission" date="2022-10" db="EMBL/GenBank/DDBJ databases">
        <title>Tapping the CABI collections for fungal endophytes: first genome assemblies for Collariella, Neodidymelliopsis, Ascochyta clinopodiicola, Didymella pomorum, Didymosphaeria variabile, Neocosmospora piperis and Neocucurbitaria cava.</title>
        <authorList>
            <person name="Hill R."/>
        </authorList>
    </citation>
    <scope>NUCLEOTIDE SEQUENCE</scope>
    <source>
        <strain evidence="3">IMI 356814</strain>
    </source>
</reference>
<proteinExistence type="predicted"/>
<gene>
    <name evidence="3" type="ORF">N0V83_010704</name>
</gene>
<organism evidence="3 4">
    <name type="scientific">Neocucurbitaria cava</name>
    <dbReference type="NCBI Taxonomy" id="798079"/>
    <lineage>
        <taxon>Eukaryota</taxon>
        <taxon>Fungi</taxon>
        <taxon>Dikarya</taxon>
        <taxon>Ascomycota</taxon>
        <taxon>Pezizomycotina</taxon>
        <taxon>Dothideomycetes</taxon>
        <taxon>Pleosporomycetidae</taxon>
        <taxon>Pleosporales</taxon>
        <taxon>Pleosporineae</taxon>
        <taxon>Cucurbitariaceae</taxon>
        <taxon>Neocucurbitaria</taxon>
    </lineage>
</organism>
<dbReference type="Proteomes" id="UP001140560">
    <property type="component" value="Unassembled WGS sequence"/>
</dbReference>
<evidence type="ECO:0000256" key="1">
    <source>
        <dbReference type="SAM" id="SignalP"/>
    </source>
</evidence>
<dbReference type="EMBL" id="JAPEUY010000022">
    <property type="protein sequence ID" value="KAJ4361764.1"/>
    <property type="molecule type" value="Genomic_DNA"/>
</dbReference>
<name>A0A9W8XZW5_9PLEO</name>
<accession>A0A9W8XZW5</accession>
<feature type="chain" id="PRO_5040941697" description="Ecp2 effector protein-like domain-containing protein" evidence="1">
    <location>
        <begin position="24"/>
        <end position="146"/>
    </location>
</feature>
<feature type="signal peptide" evidence="1">
    <location>
        <begin position="1"/>
        <end position="23"/>
    </location>
</feature>
<dbReference type="Pfam" id="PF14856">
    <property type="entry name" value="Hce2"/>
    <property type="match status" value="1"/>
</dbReference>